<name>A0A843X0I6_COLES</name>
<dbReference type="Proteomes" id="UP000652761">
    <property type="component" value="Unassembled WGS sequence"/>
</dbReference>
<feature type="chain" id="PRO_5033035587" description="Secreted protein" evidence="1">
    <location>
        <begin position="16"/>
        <end position="67"/>
    </location>
</feature>
<evidence type="ECO:0000313" key="2">
    <source>
        <dbReference type="EMBL" id="MQM11391.1"/>
    </source>
</evidence>
<gene>
    <name evidence="2" type="ORF">Taro_044296</name>
</gene>
<keyword evidence="3" id="KW-1185">Reference proteome</keyword>
<organism evidence="2 3">
    <name type="scientific">Colocasia esculenta</name>
    <name type="common">Wild taro</name>
    <name type="synonym">Arum esculentum</name>
    <dbReference type="NCBI Taxonomy" id="4460"/>
    <lineage>
        <taxon>Eukaryota</taxon>
        <taxon>Viridiplantae</taxon>
        <taxon>Streptophyta</taxon>
        <taxon>Embryophyta</taxon>
        <taxon>Tracheophyta</taxon>
        <taxon>Spermatophyta</taxon>
        <taxon>Magnoliopsida</taxon>
        <taxon>Liliopsida</taxon>
        <taxon>Araceae</taxon>
        <taxon>Aroideae</taxon>
        <taxon>Colocasieae</taxon>
        <taxon>Colocasia</taxon>
    </lineage>
</organism>
<dbReference type="AlphaFoldDB" id="A0A843X0I6"/>
<comment type="caution">
    <text evidence="2">The sequence shown here is derived from an EMBL/GenBank/DDBJ whole genome shotgun (WGS) entry which is preliminary data.</text>
</comment>
<reference evidence="2" key="1">
    <citation type="submission" date="2017-07" db="EMBL/GenBank/DDBJ databases">
        <title>Taro Niue Genome Assembly and Annotation.</title>
        <authorList>
            <person name="Atibalentja N."/>
            <person name="Keating K."/>
            <person name="Fields C.J."/>
        </authorList>
    </citation>
    <scope>NUCLEOTIDE SEQUENCE</scope>
    <source>
        <strain evidence="2">Niue_2</strain>
        <tissue evidence="2">Leaf</tissue>
    </source>
</reference>
<protein>
    <recommendedName>
        <fullName evidence="4">Secreted protein</fullName>
    </recommendedName>
</protein>
<dbReference type="EMBL" id="NMUH01004964">
    <property type="protein sequence ID" value="MQM11391.1"/>
    <property type="molecule type" value="Genomic_DNA"/>
</dbReference>
<proteinExistence type="predicted"/>
<accession>A0A843X0I6</accession>
<evidence type="ECO:0008006" key="4">
    <source>
        <dbReference type="Google" id="ProtNLM"/>
    </source>
</evidence>
<keyword evidence="1" id="KW-0732">Signal</keyword>
<evidence type="ECO:0000256" key="1">
    <source>
        <dbReference type="SAM" id="SignalP"/>
    </source>
</evidence>
<sequence>MALACVASRLGSVSGVVLLVGPRPCRGLRCAEHCFRFVSDSVGFCGSRVCATTLVGGRGIVLFSSAT</sequence>
<feature type="signal peptide" evidence="1">
    <location>
        <begin position="1"/>
        <end position="15"/>
    </location>
</feature>
<evidence type="ECO:0000313" key="3">
    <source>
        <dbReference type="Proteomes" id="UP000652761"/>
    </source>
</evidence>